<evidence type="ECO:0000313" key="1">
    <source>
        <dbReference type="EMBL" id="KAG7409036.1"/>
    </source>
</evidence>
<sequence>MKAQGMPGTGPNPRLATRFLNDVGTNFKQLECLVMGEFLNPKFTWGQHQFRNRAAKVELDTMILKVIMALNSMPKLVRFAFVLSEDTLGTHNYFIGDDEWHPWVSGRWGNPNGQAEWYSRVVCNMSSLLPSLEQLCIKAQPSVYCRGIRNPGDQKMAVTWKTEQQETDDEFGNFFV</sequence>
<dbReference type="EMBL" id="JAELUQ010000008">
    <property type="protein sequence ID" value="KAG7409036.1"/>
    <property type="molecule type" value="Genomic_DNA"/>
</dbReference>
<proteinExistence type="predicted"/>
<protein>
    <submittedName>
        <fullName evidence="1">Uncharacterized protein</fullName>
    </submittedName>
</protein>
<organism evidence="1 2">
    <name type="scientific">Fusarium oxysporum f. sp. rapae</name>
    <dbReference type="NCBI Taxonomy" id="485398"/>
    <lineage>
        <taxon>Eukaryota</taxon>
        <taxon>Fungi</taxon>
        <taxon>Dikarya</taxon>
        <taxon>Ascomycota</taxon>
        <taxon>Pezizomycotina</taxon>
        <taxon>Sordariomycetes</taxon>
        <taxon>Hypocreomycetidae</taxon>
        <taxon>Hypocreales</taxon>
        <taxon>Nectriaceae</taxon>
        <taxon>Fusarium</taxon>
        <taxon>Fusarium oxysporum species complex</taxon>
    </lineage>
</organism>
<reference evidence="1" key="1">
    <citation type="submission" date="2021-04" db="EMBL/GenBank/DDBJ databases">
        <title>First draft genome resource for Brassicaceae pathogens Fusarium oxysporum f. sp. raphani and Fusarium oxysporum f. sp. rapae.</title>
        <authorList>
            <person name="Asai S."/>
        </authorList>
    </citation>
    <scope>NUCLEOTIDE SEQUENCE</scope>
    <source>
        <strain evidence="1">Tf1208</strain>
    </source>
</reference>
<gene>
    <name evidence="1" type="ORF">Forpe1208_v011211</name>
</gene>
<accession>A0A8J5NMV9</accession>
<name>A0A8J5NMV9_FUSOX</name>
<evidence type="ECO:0000313" key="2">
    <source>
        <dbReference type="Proteomes" id="UP000694050"/>
    </source>
</evidence>
<dbReference type="Proteomes" id="UP000694050">
    <property type="component" value="Unassembled WGS sequence"/>
</dbReference>
<dbReference type="AlphaFoldDB" id="A0A8J5NMV9"/>
<comment type="caution">
    <text evidence="1">The sequence shown here is derived from an EMBL/GenBank/DDBJ whole genome shotgun (WGS) entry which is preliminary data.</text>
</comment>